<dbReference type="Pfam" id="PF04338">
    <property type="entry name" value="DUF481"/>
    <property type="match status" value="1"/>
</dbReference>
<dbReference type="InterPro" id="IPR007433">
    <property type="entry name" value="DUF481"/>
</dbReference>
<evidence type="ECO:0000256" key="1">
    <source>
        <dbReference type="SAM" id="SignalP"/>
    </source>
</evidence>
<proteinExistence type="predicted"/>
<evidence type="ECO:0000313" key="2">
    <source>
        <dbReference type="EMBL" id="SLJ87770.1"/>
    </source>
</evidence>
<feature type="chain" id="PRO_5010545372" evidence="1">
    <location>
        <begin position="23"/>
        <end position="347"/>
    </location>
</feature>
<protein>
    <submittedName>
        <fullName evidence="2">Putative salt-induced outer membrane protein</fullName>
    </submittedName>
</protein>
<name>A0A1U6GWF0_9SPHN</name>
<dbReference type="InterPro" id="IPR036709">
    <property type="entry name" value="Autotransporte_beta_dom_sf"/>
</dbReference>
<evidence type="ECO:0000313" key="3">
    <source>
        <dbReference type="Proteomes" id="UP000190989"/>
    </source>
</evidence>
<dbReference type="STRING" id="428990.SAMN06295987_101671"/>
<sequence length="347" mass="38382">MALKTFLPVALPSLLLAVPAQAQPFEEARLSVDEGLVDLAPEPLRLALPDYPWPTPFIEVPPPSLPKNVKAMIEAAVRTDESETVAAVVKMAIETQPYDKDEIKAMHRAYLDDKAARLAAKTEAETRRIRESGVLELWKGQIELGAFHSTGNTTNFGFTGALKLDRKGIDWEHMILATADYQKDSGTVTREKYGASYQPRYTINDGVFTYGRLQYEKDEIQGYRDRFSFSGGLGYRLVKRRNMTLSVEAGPAVRRTNYIDDPSETTWSALTSLDFDWKLNGTLALSQDASSYIGSDNSTFTSLTGIEAGMAKGLKAKLSYSIEHETAPPAGSLKTDTISRFSLVYGF</sequence>
<keyword evidence="1" id="KW-0732">Signal</keyword>
<dbReference type="EMBL" id="FVZE01000001">
    <property type="protein sequence ID" value="SLJ87770.1"/>
    <property type="molecule type" value="Genomic_DNA"/>
</dbReference>
<dbReference type="SUPFAM" id="SSF103515">
    <property type="entry name" value="Autotransporter"/>
    <property type="match status" value="1"/>
</dbReference>
<dbReference type="Proteomes" id="UP000190989">
    <property type="component" value="Unassembled WGS sequence"/>
</dbReference>
<organism evidence="2 3">
    <name type="scientific">Novosphingobium mathurense</name>
    <dbReference type="NCBI Taxonomy" id="428990"/>
    <lineage>
        <taxon>Bacteria</taxon>
        <taxon>Pseudomonadati</taxon>
        <taxon>Pseudomonadota</taxon>
        <taxon>Alphaproteobacteria</taxon>
        <taxon>Sphingomonadales</taxon>
        <taxon>Sphingomonadaceae</taxon>
        <taxon>Novosphingobium</taxon>
    </lineage>
</organism>
<keyword evidence="3" id="KW-1185">Reference proteome</keyword>
<reference evidence="3" key="1">
    <citation type="submission" date="2017-02" db="EMBL/GenBank/DDBJ databases">
        <authorList>
            <person name="Varghese N."/>
            <person name="Submissions S."/>
        </authorList>
    </citation>
    <scope>NUCLEOTIDE SEQUENCE [LARGE SCALE GENOMIC DNA]</scope>
    <source>
        <strain evidence="3">SM117</strain>
    </source>
</reference>
<feature type="signal peptide" evidence="1">
    <location>
        <begin position="1"/>
        <end position="22"/>
    </location>
</feature>
<accession>A0A1U6GWF0</accession>
<dbReference type="AlphaFoldDB" id="A0A1U6GWF0"/>
<dbReference type="RefSeq" id="WP_054946203.1">
    <property type="nucleotide sequence ID" value="NZ_FVZE01000001.1"/>
</dbReference>
<gene>
    <name evidence="2" type="ORF">SAMN06295987_101671</name>
</gene>